<protein>
    <submittedName>
        <fullName evidence="3">Uncharacterized protein</fullName>
    </submittedName>
</protein>
<accession>A0A8R1UJT7</accession>
<feature type="compositionally biased region" description="Basic and acidic residues" evidence="1">
    <location>
        <begin position="46"/>
        <end position="62"/>
    </location>
</feature>
<keyword evidence="2" id="KW-1133">Transmembrane helix</keyword>
<evidence type="ECO:0000256" key="1">
    <source>
        <dbReference type="SAM" id="MobiDB-lite"/>
    </source>
</evidence>
<feature type="region of interest" description="Disordered" evidence="1">
    <location>
        <begin position="42"/>
        <end position="92"/>
    </location>
</feature>
<accession>A0A2A6C1E8</accession>
<reference evidence="4" key="1">
    <citation type="journal article" date="2008" name="Nat. Genet.">
        <title>The Pristionchus pacificus genome provides a unique perspective on nematode lifestyle and parasitism.</title>
        <authorList>
            <person name="Dieterich C."/>
            <person name="Clifton S.W."/>
            <person name="Schuster L.N."/>
            <person name="Chinwalla A."/>
            <person name="Delehaunty K."/>
            <person name="Dinkelacker I."/>
            <person name="Fulton L."/>
            <person name="Fulton R."/>
            <person name="Godfrey J."/>
            <person name="Minx P."/>
            <person name="Mitreva M."/>
            <person name="Roeseler W."/>
            <person name="Tian H."/>
            <person name="Witte H."/>
            <person name="Yang S.P."/>
            <person name="Wilson R.K."/>
            <person name="Sommer R.J."/>
        </authorList>
    </citation>
    <scope>NUCLEOTIDE SEQUENCE [LARGE SCALE GENOMIC DNA]</scope>
    <source>
        <strain evidence="4">PS312</strain>
    </source>
</reference>
<sequence length="265" mass="29436">MLTGISLNHGNSTIPLGARTPIDQPPVYINFARQDIHTSFVPGSQKLERPKESKESSTMKDETDCDPVSAVLKTCPNDTRADKMNVPDPSSERESELDMLVGFFLMNGFCVVFFLLFGMCVIFSCMRKRPRFLGGDRQKKSEVALFPPEEQPPPPPPAQKPLFKTLVTKALRSKELQNLKKAPVVQCDSDGEPTICKKAASRNGDGGLLFENRIQMSVLRSPTTGRGSVRRERVVTEDVSTPEPSSSLIRQNLLGPLTFDDLYYT</sequence>
<name>A0A2A6C1E8_PRIPA</name>
<keyword evidence="2" id="KW-0472">Membrane</keyword>
<keyword evidence="4" id="KW-1185">Reference proteome</keyword>
<evidence type="ECO:0000313" key="3">
    <source>
        <dbReference type="EnsemblMetazoa" id="PPA29107.1"/>
    </source>
</evidence>
<gene>
    <name evidence="3" type="primary">WBGene00118661</name>
</gene>
<dbReference type="AlphaFoldDB" id="A0A2A6C1E8"/>
<dbReference type="OrthoDB" id="5876932at2759"/>
<organism evidence="3 4">
    <name type="scientific">Pristionchus pacificus</name>
    <name type="common">Parasitic nematode worm</name>
    <dbReference type="NCBI Taxonomy" id="54126"/>
    <lineage>
        <taxon>Eukaryota</taxon>
        <taxon>Metazoa</taxon>
        <taxon>Ecdysozoa</taxon>
        <taxon>Nematoda</taxon>
        <taxon>Chromadorea</taxon>
        <taxon>Rhabditida</taxon>
        <taxon>Rhabditina</taxon>
        <taxon>Diplogasteromorpha</taxon>
        <taxon>Diplogasteroidea</taxon>
        <taxon>Neodiplogasteridae</taxon>
        <taxon>Pristionchus</taxon>
    </lineage>
</organism>
<reference evidence="3" key="2">
    <citation type="submission" date="2022-06" db="UniProtKB">
        <authorList>
            <consortium name="EnsemblMetazoa"/>
        </authorList>
    </citation>
    <scope>IDENTIFICATION</scope>
    <source>
        <strain evidence="3">PS312</strain>
    </source>
</reference>
<dbReference type="Proteomes" id="UP000005239">
    <property type="component" value="Unassembled WGS sequence"/>
</dbReference>
<evidence type="ECO:0000256" key="2">
    <source>
        <dbReference type="SAM" id="Phobius"/>
    </source>
</evidence>
<feature type="transmembrane region" description="Helical" evidence="2">
    <location>
        <begin position="99"/>
        <end position="123"/>
    </location>
</feature>
<proteinExistence type="predicted"/>
<keyword evidence="2" id="KW-0812">Transmembrane</keyword>
<evidence type="ECO:0000313" key="4">
    <source>
        <dbReference type="Proteomes" id="UP000005239"/>
    </source>
</evidence>
<feature type="compositionally biased region" description="Basic and acidic residues" evidence="1">
    <location>
        <begin position="79"/>
        <end position="92"/>
    </location>
</feature>
<dbReference type="EnsemblMetazoa" id="PPA29107.1">
    <property type="protein sequence ID" value="PPA29107.1"/>
    <property type="gene ID" value="WBGene00118661"/>
</dbReference>